<comment type="caution">
    <text evidence="3">The sequence shown here is derived from an EMBL/GenBank/DDBJ whole genome shotgun (WGS) entry which is preliminary data.</text>
</comment>
<reference evidence="3 4" key="1">
    <citation type="submission" date="2020-07" db="EMBL/GenBank/DDBJ databases">
        <title>Description of Limosilactobacillus balticus sp. nov., Limosilactobacillus agrestis sp. nov., Limosilactobacillus albertensis sp. nov., Limosilactobacillus rudii sp. nov., Limosilactobacillus fastidiosus sp. nov., five novel Limosilactobacillus species isolated from the vertebrate gastrointestinal tract, and proposal of 6 subspecies of Limosilactobacillus reuteri adapted to the gastrointestinal tract of specific vertebrate hosts.</title>
        <authorList>
            <person name="Li F."/>
            <person name="Cheng C."/>
            <person name="Zheng J."/>
            <person name="Quevedo R.M."/>
            <person name="Li J."/>
            <person name="Roos S."/>
            <person name="Gaenzle M.G."/>
            <person name="Walter J."/>
        </authorList>
    </citation>
    <scope>NUCLEOTIDE SEQUENCE [LARGE SCALE GENOMIC DNA]</scope>
    <source>
        <strain evidence="3 4">STM2_1</strain>
    </source>
</reference>
<evidence type="ECO:0008006" key="5">
    <source>
        <dbReference type="Google" id="ProtNLM"/>
    </source>
</evidence>
<organism evidence="3 4">
    <name type="scientific">Limosilactobacillus rudii</name>
    <dbReference type="NCBI Taxonomy" id="2759755"/>
    <lineage>
        <taxon>Bacteria</taxon>
        <taxon>Bacillati</taxon>
        <taxon>Bacillota</taxon>
        <taxon>Bacilli</taxon>
        <taxon>Lactobacillales</taxon>
        <taxon>Lactobacillaceae</taxon>
        <taxon>Limosilactobacillus</taxon>
    </lineage>
</organism>
<evidence type="ECO:0000313" key="3">
    <source>
        <dbReference type="EMBL" id="MBB1097900.1"/>
    </source>
</evidence>
<feature type="signal peptide" evidence="2">
    <location>
        <begin position="1"/>
        <end position="20"/>
    </location>
</feature>
<feature type="compositionally biased region" description="Polar residues" evidence="1">
    <location>
        <begin position="116"/>
        <end position="127"/>
    </location>
</feature>
<feature type="compositionally biased region" description="Polar residues" evidence="1">
    <location>
        <begin position="61"/>
        <end position="86"/>
    </location>
</feature>
<feature type="compositionally biased region" description="Low complexity" evidence="1">
    <location>
        <begin position="87"/>
        <end position="115"/>
    </location>
</feature>
<name>A0A7W3UMQ1_9LACO</name>
<evidence type="ECO:0000256" key="2">
    <source>
        <dbReference type="SAM" id="SignalP"/>
    </source>
</evidence>
<evidence type="ECO:0000313" key="4">
    <source>
        <dbReference type="Proteomes" id="UP000517106"/>
    </source>
</evidence>
<dbReference type="AlphaFoldDB" id="A0A7W3UMQ1"/>
<feature type="compositionally biased region" description="Low complexity" evidence="1">
    <location>
        <begin position="24"/>
        <end position="41"/>
    </location>
</feature>
<dbReference type="Proteomes" id="UP000517106">
    <property type="component" value="Unassembled WGS sequence"/>
</dbReference>
<sequence>MKIKKIFTTIAAGSLMLTLAACGSNSSKESSQKSSDIASSKITKKHSEKSDKVTSKKQSSDNESSTEVNRTDTSSNKNGSTSQRGISDNSSSTNGTNYSVSSTSSSHNGTSAKSTVKQNSSALSQATMTATDARNIVKEHIGNQLNDRGVAGKSTDDLPSIDSVDGYTATQNGTNNWTVSGNGHTYHVTANSVTEN</sequence>
<dbReference type="EMBL" id="JACIVA010000052">
    <property type="protein sequence ID" value="MBB1097900.1"/>
    <property type="molecule type" value="Genomic_DNA"/>
</dbReference>
<dbReference type="RefSeq" id="WP_182596614.1">
    <property type="nucleotide sequence ID" value="NZ_JACIVA010000052.1"/>
</dbReference>
<dbReference type="PROSITE" id="PS51257">
    <property type="entry name" value="PROKAR_LIPOPROTEIN"/>
    <property type="match status" value="1"/>
</dbReference>
<keyword evidence="2" id="KW-0732">Signal</keyword>
<gene>
    <name evidence="3" type="ORF">H5S09_08130</name>
</gene>
<feature type="chain" id="PRO_5039455886" description="Dentin sialophosphoprotein" evidence="2">
    <location>
        <begin position="21"/>
        <end position="196"/>
    </location>
</feature>
<accession>A0A7W3UMQ1</accession>
<evidence type="ECO:0000256" key="1">
    <source>
        <dbReference type="SAM" id="MobiDB-lite"/>
    </source>
</evidence>
<feature type="region of interest" description="Disordered" evidence="1">
    <location>
        <begin position="22"/>
        <end position="127"/>
    </location>
</feature>
<protein>
    <recommendedName>
        <fullName evidence="5">Dentin sialophosphoprotein</fullName>
    </recommendedName>
</protein>
<proteinExistence type="predicted"/>
<keyword evidence="4" id="KW-1185">Reference proteome</keyword>
<feature type="compositionally biased region" description="Basic and acidic residues" evidence="1">
    <location>
        <begin position="48"/>
        <end position="60"/>
    </location>
</feature>